<evidence type="ECO:0000313" key="1">
    <source>
        <dbReference type="EMBL" id="PWN56079.1"/>
    </source>
</evidence>
<accession>A0A363UKX7</accession>
<dbReference type="Proteomes" id="UP000251800">
    <property type="component" value="Unassembled WGS sequence"/>
</dbReference>
<proteinExistence type="predicted"/>
<comment type="caution">
    <text evidence="1">The sequence shown here is derived from an EMBL/GenBank/DDBJ whole genome shotgun (WGS) entry which is preliminary data.</text>
</comment>
<dbReference type="RefSeq" id="WP_109720295.1">
    <property type="nucleotide sequence ID" value="NZ_QEQK01000007.1"/>
</dbReference>
<protein>
    <submittedName>
        <fullName evidence="1">Uncharacterized protein</fullName>
    </submittedName>
</protein>
<evidence type="ECO:0000313" key="2">
    <source>
        <dbReference type="Proteomes" id="UP000251800"/>
    </source>
</evidence>
<organism evidence="1 2">
    <name type="scientific">Abyssibacter profundi</name>
    <dbReference type="NCBI Taxonomy" id="2182787"/>
    <lineage>
        <taxon>Bacteria</taxon>
        <taxon>Pseudomonadati</taxon>
        <taxon>Pseudomonadota</taxon>
        <taxon>Gammaproteobacteria</taxon>
        <taxon>Chromatiales</taxon>
        <taxon>Oceanococcaceae</taxon>
        <taxon>Abyssibacter</taxon>
    </lineage>
</organism>
<reference evidence="1 2" key="1">
    <citation type="submission" date="2018-05" db="EMBL/GenBank/DDBJ databases">
        <title>Abyssibacter profundi OUC007T gen. nov., sp. nov, a marine bacterium isolated from seawater of the Mariana Trench.</title>
        <authorList>
            <person name="Zhou S."/>
        </authorList>
    </citation>
    <scope>NUCLEOTIDE SEQUENCE [LARGE SCALE GENOMIC DNA]</scope>
    <source>
        <strain evidence="1 2">OUC007</strain>
    </source>
</reference>
<sequence>MPTNLYLNDRRTILAVDTVDGESGAPMQSPLLSPLLGGRAVREDIAEALLRRHGGRWITARGVKQYPPASVASAAVLEDMPS</sequence>
<gene>
    <name evidence="1" type="ORF">DEH80_09725</name>
</gene>
<dbReference type="EMBL" id="QEQK01000007">
    <property type="protein sequence ID" value="PWN56079.1"/>
    <property type="molecule type" value="Genomic_DNA"/>
</dbReference>
<name>A0A363UKX7_9GAMM</name>
<dbReference type="AlphaFoldDB" id="A0A363UKX7"/>
<keyword evidence="2" id="KW-1185">Reference proteome</keyword>